<keyword evidence="2" id="KW-1185">Reference proteome</keyword>
<dbReference type="AlphaFoldDB" id="A0AA36DJL8"/>
<accession>A0AA36DJL8</accession>
<gene>
    <name evidence="1" type="ORF">MSPICULIGERA_LOCUS25923</name>
</gene>
<feature type="non-terminal residue" evidence="1">
    <location>
        <position position="1"/>
    </location>
</feature>
<evidence type="ECO:0000313" key="2">
    <source>
        <dbReference type="Proteomes" id="UP001177023"/>
    </source>
</evidence>
<dbReference type="EMBL" id="CATQJA010002746">
    <property type="protein sequence ID" value="CAJ0587970.1"/>
    <property type="molecule type" value="Genomic_DNA"/>
</dbReference>
<comment type="caution">
    <text evidence="1">The sequence shown here is derived from an EMBL/GenBank/DDBJ whole genome shotgun (WGS) entry which is preliminary data.</text>
</comment>
<organism evidence="1 2">
    <name type="scientific">Mesorhabditis spiculigera</name>
    <dbReference type="NCBI Taxonomy" id="96644"/>
    <lineage>
        <taxon>Eukaryota</taxon>
        <taxon>Metazoa</taxon>
        <taxon>Ecdysozoa</taxon>
        <taxon>Nematoda</taxon>
        <taxon>Chromadorea</taxon>
        <taxon>Rhabditida</taxon>
        <taxon>Rhabditina</taxon>
        <taxon>Rhabditomorpha</taxon>
        <taxon>Rhabditoidea</taxon>
        <taxon>Rhabditidae</taxon>
        <taxon>Mesorhabditinae</taxon>
        <taxon>Mesorhabditis</taxon>
    </lineage>
</organism>
<proteinExistence type="predicted"/>
<reference evidence="1" key="1">
    <citation type="submission" date="2023-06" db="EMBL/GenBank/DDBJ databases">
        <authorList>
            <person name="Delattre M."/>
        </authorList>
    </citation>
    <scope>NUCLEOTIDE SEQUENCE</scope>
    <source>
        <strain evidence="1">AF72</strain>
    </source>
</reference>
<evidence type="ECO:0000313" key="1">
    <source>
        <dbReference type="EMBL" id="CAJ0587970.1"/>
    </source>
</evidence>
<protein>
    <submittedName>
        <fullName evidence="1">Uncharacterized protein</fullName>
    </submittedName>
</protein>
<name>A0AA36DJL8_9BILA</name>
<dbReference type="Proteomes" id="UP001177023">
    <property type="component" value="Unassembled WGS sequence"/>
</dbReference>
<sequence>MEKSAGAVREDRAILRAARRVQSTAFDVSNAVEQLKLKVLHKCLDCTAEFGVDNLCYCQQCSTEICAMCAIRGHLKHEGMSPILDAELAKLRAQAKANTDAVYDGLLKNVKGLHTQIIDNMQQLLVRTEQEHANISAQKKYDLGQAVAEKVRQSAVDFEMRCEEYFPVARKFSDYMIDLKEDLDKK</sequence>